<evidence type="ECO:0000313" key="7">
    <source>
        <dbReference type="Proteomes" id="UP001567537"/>
    </source>
</evidence>
<dbReference type="Pfam" id="PF01804">
    <property type="entry name" value="Penicil_amidase"/>
    <property type="match status" value="1"/>
</dbReference>
<proteinExistence type="inferred from homology"/>
<feature type="transmembrane region" description="Helical" evidence="5">
    <location>
        <begin position="26"/>
        <end position="47"/>
    </location>
</feature>
<evidence type="ECO:0000256" key="2">
    <source>
        <dbReference type="ARBA" id="ARBA00022801"/>
    </source>
</evidence>
<dbReference type="InterPro" id="IPR029055">
    <property type="entry name" value="Ntn_hydrolases_N"/>
</dbReference>
<accession>A0ABV4IZ65</accession>
<dbReference type="PANTHER" id="PTHR34218:SF4">
    <property type="entry name" value="ACYL-HOMOSERINE LACTONE ACYLASE QUIP"/>
    <property type="match status" value="1"/>
</dbReference>
<gene>
    <name evidence="6" type="ORF">KYY02_15135</name>
</gene>
<reference evidence="6 7" key="1">
    <citation type="journal article" date="2021" name="Res Sq">
        <title>Streptomyces Pimoensis sp. nov., Isolated From the Taklimakan Desert in Xinjiang, China.</title>
        <authorList>
            <person name="Zhang P."/>
            <person name="Luo X."/>
            <person name="Luo X."/>
            <person name="Liu Z."/>
            <person name="Xia Z."/>
            <person name="Wan C."/>
            <person name="zhang L."/>
        </authorList>
    </citation>
    <scope>NUCLEOTIDE SEQUENCE [LARGE SCALE GENOMIC DNA]</scope>
    <source>
        <strain evidence="6 7">TRM75549</strain>
    </source>
</reference>
<feature type="region of interest" description="Disordered" evidence="4">
    <location>
        <begin position="264"/>
        <end position="310"/>
    </location>
</feature>
<keyword evidence="3" id="KW-0865">Zymogen</keyword>
<keyword evidence="5" id="KW-1133">Transmembrane helix</keyword>
<keyword evidence="5" id="KW-0472">Membrane</keyword>
<dbReference type="Gene3D" id="3.60.20.10">
    <property type="entry name" value="Glutamine Phosphoribosylpyrophosphate, subunit 1, domain 1"/>
    <property type="match status" value="2"/>
</dbReference>
<name>A0ABV4IZ65_9ACTN</name>
<dbReference type="CDD" id="cd03747">
    <property type="entry name" value="Ntn_PGA_like"/>
    <property type="match status" value="1"/>
</dbReference>
<evidence type="ECO:0000256" key="1">
    <source>
        <dbReference type="ARBA" id="ARBA00006586"/>
    </source>
</evidence>
<dbReference type="Proteomes" id="UP001567537">
    <property type="component" value="Unassembled WGS sequence"/>
</dbReference>
<dbReference type="InterPro" id="IPR014395">
    <property type="entry name" value="Pen/GL7ACA/AHL_acylase"/>
</dbReference>
<dbReference type="EMBL" id="JAHWZY010000013">
    <property type="protein sequence ID" value="MEZ3179970.1"/>
    <property type="molecule type" value="Genomic_DNA"/>
</dbReference>
<keyword evidence="2" id="KW-0378">Hydrolase</keyword>
<dbReference type="InterPro" id="IPR043146">
    <property type="entry name" value="Penicillin_amidase_N_B-knob"/>
</dbReference>
<feature type="compositionally biased region" description="Gly residues" evidence="4">
    <location>
        <begin position="269"/>
        <end position="307"/>
    </location>
</feature>
<dbReference type="RefSeq" id="WP_371238522.1">
    <property type="nucleotide sequence ID" value="NZ_JAHWZY010000013.1"/>
</dbReference>
<protein>
    <submittedName>
        <fullName evidence="6">Penicillin acylase family protein</fullName>
    </submittedName>
</protein>
<dbReference type="SUPFAM" id="SSF56235">
    <property type="entry name" value="N-terminal nucleophile aminohydrolases (Ntn hydrolases)"/>
    <property type="match status" value="1"/>
</dbReference>
<dbReference type="InterPro" id="IPR023343">
    <property type="entry name" value="Penicillin_amidase_dom1"/>
</dbReference>
<comment type="similarity">
    <text evidence="1">Belongs to the peptidase S45 family.</text>
</comment>
<evidence type="ECO:0000313" key="6">
    <source>
        <dbReference type="EMBL" id="MEZ3179970.1"/>
    </source>
</evidence>
<keyword evidence="7" id="KW-1185">Reference proteome</keyword>
<keyword evidence="5" id="KW-0812">Transmembrane</keyword>
<sequence length="939" mass="102643">MPTDTTASTGQQPGKSGRKKGRKARLIVLVLVLGLIGGVAYGGYWSVSTVRASFPQTEGSITLKGLTGTVDVKRDGYGIPQIYASSDEDLFMAQGYVQAQDRFYEMDVRRHMTSGRLSEMFGEGQVDNDEFLRTLGWDRVAKEEYEKKLSPATKKYLQAYAKGVNAYLEGKEGEEISLEYAALGFENDYKPGKWTPVDSVAWLKAMAWDLRGNMQDEIDRALMTSRLGPQQIADLYPAYPYSRNKPVVQEGQYDQLTGAYVQGEDADGTGAGTDTGTGTGTGTGLGTGSGTGTGTGLGTGTGTGTGGSALESQLTGLQQVLEDLPTAVGVNGDGIGSNSWVVSGKHTITGKPLLANDPHLSAALPSVWYQMGLHCRDVSATCQYDVTGYTFAGMPGVIIGHNQDIAWGLTNSGVDVTDLYLEKITGDGYQYDGKVVPFETREETIEVAGGKARKIVVRETNNGPLLSDRSDELVRTGKKATVDSAAPDRGDGYGVALRWTALEPGRTMDSVFAINRAKDWDDFREAAALFEVPSQNLVYADTEGSIGYTLPGKIPTRAENHDGSLPAPGWDPDYEWAGWIDQDALPYEYNPDRGYIVTANQAVVGEDYPYTLTTDWGYGARSRRITELIESKIKDGGKVSTDDMRQMQLDNSSTIAKLLVPHLLKIDTEDEDVREAQKLLEGWDYTQDADSAAAAYFNSVWRNILKLAFGHKLPKELRVKGQCLWVEPVNTTGPADEAGKVRECGQRDADQAQPDGGDRWFEVVRTLMDKEDSDWWTTPKSGTRPAADNRDELFKRALIDARWELTAKLGKDIDSWSWGRLHRLFLKNQTLGTEGPGFLQHLLNRGPWKLGGGEATVNATGWNAAGGYDVVWVPSMRMVVNLGDLDKSRWINLTGASGHAYSPHYVDQTDKWAEGELLEWPYSQKAVADSTGDTLLLKP</sequence>
<dbReference type="PIRSF" id="PIRSF001227">
    <property type="entry name" value="Pen_acylase"/>
    <property type="match status" value="1"/>
</dbReference>
<organism evidence="6 7">
    <name type="scientific">Streptomyces pimonensis</name>
    <dbReference type="NCBI Taxonomy" id="2860288"/>
    <lineage>
        <taxon>Bacteria</taxon>
        <taxon>Bacillati</taxon>
        <taxon>Actinomycetota</taxon>
        <taxon>Actinomycetes</taxon>
        <taxon>Kitasatosporales</taxon>
        <taxon>Streptomycetaceae</taxon>
        <taxon>Streptomyces</taxon>
    </lineage>
</organism>
<dbReference type="Gene3D" id="2.30.120.10">
    <property type="match status" value="1"/>
</dbReference>
<evidence type="ECO:0000256" key="3">
    <source>
        <dbReference type="ARBA" id="ARBA00023145"/>
    </source>
</evidence>
<evidence type="ECO:0000256" key="4">
    <source>
        <dbReference type="SAM" id="MobiDB-lite"/>
    </source>
</evidence>
<evidence type="ECO:0000256" key="5">
    <source>
        <dbReference type="SAM" id="Phobius"/>
    </source>
</evidence>
<comment type="caution">
    <text evidence="6">The sequence shown here is derived from an EMBL/GenBank/DDBJ whole genome shotgun (WGS) entry which is preliminary data.</text>
</comment>
<dbReference type="Gene3D" id="1.10.439.10">
    <property type="entry name" value="Penicillin Amidohydrolase, domain 1"/>
    <property type="match status" value="1"/>
</dbReference>
<dbReference type="PANTHER" id="PTHR34218">
    <property type="entry name" value="PEPTIDASE S45 PENICILLIN AMIDASE"/>
    <property type="match status" value="1"/>
</dbReference>
<dbReference type="InterPro" id="IPR002692">
    <property type="entry name" value="S45"/>
</dbReference>